<evidence type="ECO:0000313" key="2">
    <source>
        <dbReference type="EMBL" id="KAK2720575.1"/>
    </source>
</evidence>
<keyword evidence="3" id="KW-1185">Reference proteome</keyword>
<dbReference type="AlphaFoldDB" id="A0AA88I2T6"/>
<evidence type="ECO:0000313" key="3">
    <source>
        <dbReference type="Proteomes" id="UP001187531"/>
    </source>
</evidence>
<sequence>KNFCRITKMLRSAYVFVLLLLLVLSEGHFPIAREQRLFFPNPIRRLTNIVLTSFTLTTTETVNPTCFQLLNERIPVCQRKKRQIFWDSQSLGRNFGYRANFGELHTLPYPFALQYSRPVELFEDNQDNNLIEPSIKAPAAAEGRFFLNRPTVTITTEVTTITVSQMAGATVTNILPCFPPTGLSKPLCNPPVAQLDPCQINPTGQECKCQDFQQDISVNCADPDLMMANMPYCLLEEECLPIVSEG</sequence>
<feature type="non-terminal residue" evidence="2">
    <location>
        <position position="1"/>
    </location>
</feature>
<name>A0AA88I2T6_ARTSF</name>
<evidence type="ECO:0000256" key="1">
    <source>
        <dbReference type="SAM" id="SignalP"/>
    </source>
</evidence>
<dbReference type="EMBL" id="JAVRJZ010000007">
    <property type="protein sequence ID" value="KAK2720575.1"/>
    <property type="molecule type" value="Genomic_DNA"/>
</dbReference>
<accession>A0AA88I2T6</accession>
<organism evidence="2 3">
    <name type="scientific">Artemia franciscana</name>
    <name type="common">Brine shrimp</name>
    <name type="synonym">Artemia sanfranciscana</name>
    <dbReference type="NCBI Taxonomy" id="6661"/>
    <lineage>
        <taxon>Eukaryota</taxon>
        <taxon>Metazoa</taxon>
        <taxon>Ecdysozoa</taxon>
        <taxon>Arthropoda</taxon>
        <taxon>Crustacea</taxon>
        <taxon>Branchiopoda</taxon>
        <taxon>Anostraca</taxon>
        <taxon>Artemiidae</taxon>
        <taxon>Artemia</taxon>
    </lineage>
</organism>
<comment type="caution">
    <text evidence="2">The sequence shown here is derived from an EMBL/GenBank/DDBJ whole genome shotgun (WGS) entry which is preliminary data.</text>
</comment>
<gene>
    <name evidence="2" type="ORF">QYM36_004452</name>
</gene>
<protein>
    <submittedName>
        <fullName evidence="2">Uncharacterized protein</fullName>
    </submittedName>
</protein>
<reference evidence="2" key="1">
    <citation type="submission" date="2023-07" db="EMBL/GenBank/DDBJ databases">
        <title>Chromosome-level genome assembly of Artemia franciscana.</title>
        <authorList>
            <person name="Jo E."/>
        </authorList>
    </citation>
    <scope>NUCLEOTIDE SEQUENCE</scope>
    <source>
        <tissue evidence="2">Whole body</tissue>
    </source>
</reference>
<proteinExistence type="predicted"/>
<feature type="chain" id="PRO_5041654593" evidence="1">
    <location>
        <begin position="28"/>
        <end position="246"/>
    </location>
</feature>
<keyword evidence="1" id="KW-0732">Signal</keyword>
<feature type="signal peptide" evidence="1">
    <location>
        <begin position="1"/>
        <end position="27"/>
    </location>
</feature>
<dbReference type="Proteomes" id="UP001187531">
    <property type="component" value="Unassembled WGS sequence"/>
</dbReference>